<gene>
    <name evidence="3" type="ORF">RUN215_v1_870015</name>
    <name evidence="2" type="ORF">TO10_v1_1150006</name>
</gene>
<organism evidence="2">
    <name type="scientific">Ralstonia solanacearum</name>
    <name type="common">Pseudomonas solanacearum</name>
    <dbReference type="NCBI Taxonomy" id="305"/>
    <lineage>
        <taxon>Bacteria</taxon>
        <taxon>Pseudomonadati</taxon>
        <taxon>Pseudomonadota</taxon>
        <taxon>Betaproteobacteria</taxon>
        <taxon>Burkholderiales</taxon>
        <taxon>Burkholderiaceae</taxon>
        <taxon>Ralstonia</taxon>
        <taxon>Ralstonia solanacearum species complex</taxon>
    </lineage>
</organism>
<evidence type="ECO:0000313" key="3">
    <source>
        <dbReference type="EMBL" id="CUV56527.1"/>
    </source>
</evidence>
<dbReference type="EMBL" id="LN899820">
    <property type="protein sequence ID" value="CUV56527.1"/>
    <property type="molecule type" value="Genomic_DNA"/>
</dbReference>
<evidence type="ECO:0000313" key="2">
    <source>
        <dbReference type="EMBL" id="CUV47825.1"/>
    </source>
</evidence>
<evidence type="ECO:0000256" key="1">
    <source>
        <dbReference type="SAM" id="MobiDB-lite"/>
    </source>
</evidence>
<sequence>MRASPRVIPIPTAPPHSPPHRRPPMTSKRHIYLTGALAARDSLRRTQSNLHTISNTSRSHCAGRWSLQPHRSRLSFWRALSMPSGRSC</sequence>
<proteinExistence type="predicted"/>
<dbReference type="AlphaFoldDB" id="A0A0S4WLZ4"/>
<protein>
    <submittedName>
        <fullName evidence="2">Uncharacterized protein</fullName>
    </submittedName>
</protein>
<feature type="region of interest" description="Disordered" evidence="1">
    <location>
        <begin position="1"/>
        <end position="26"/>
    </location>
</feature>
<reference evidence="2" key="1">
    <citation type="submission" date="2015-10" db="EMBL/GenBank/DDBJ databases">
        <authorList>
            <person name="Gilbert D.G."/>
        </authorList>
    </citation>
    <scope>NUCLEOTIDE SEQUENCE</scope>
    <source>
        <strain evidence="2">Phyl III-seqv23</strain>
    </source>
</reference>
<accession>A0A0S4WLZ4</accession>
<name>A0A0S4WLZ4_RALSL</name>
<dbReference type="EMBL" id="LN899827">
    <property type="protein sequence ID" value="CUV47825.1"/>
    <property type="molecule type" value="Genomic_DNA"/>
</dbReference>